<dbReference type="PANTHER" id="PTHR24014:SF4">
    <property type="entry name" value="2-OXOGLUTARATE AND IRON-DEPENDENT OXYGENASE DOMAIN-CONTAINING PROTEIN 2"/>
    <property type="match status" value="1"/>
</dbReference>
<evidence type="ECO:0000256" key="6">
    <source>
        <dbReference type="ARBA" id="ARBA00023004"/>
    </source>
</evidence>
<evidence type="ECO:0000313" key="9">
    <source>
        <dbReference type="Proteomes" id="UP000836841"/>
    </source>
</evidence>
<dbReference type="GO" id="GO:0051213">
    <property type="term" value="F:dioxygenase activity"/>
    <property type="evidence" value="ECO:0007669"/>
    <property type="project" value="UniProtKB-KW"/>
</dbReference>
<evidence type="ECO:0000259" key="7">
    <source>
        <dbReference type="PROSITE" id="PS51471"/>
    </source>
</evidence>
<evidence type="ECO:0000313" key="8">
    <source>
        <dbReference type="EMBL" id="CAH2036160.1"/>
    </source>
</evidence>
<keyword evidence="5" id="KW-0560">Oxidoreductase</keyword>
<proteinExistence type="predicted"/>
<keyword evidence="6" id="KW-0408">Iron</keyword>
<evidence type="ECO:0000256" key="3">
    <source>
        <dbReference type="ARBA" id="ARBA00022896"/>
    </source>
</evidence>
<dbReference type="InterPro" id="IPR006620">
    <property type="entry name" value="Pro_4_hyd_alph"/>
</dbReference>
<dbReference type="EMBL" id="OU466857">
    <property type="protein sequence ID" value="CAH2036160.1"/>
    <property type="molecule type" value="Genomic_DNA"/>
</dbReference>
<dbReference type="GO" id="GO:0016705">
    <property type="term" value="F:oxidoreductase activity, acting on paired donors, with incorporation or reduction of molecular oxygen"/>
    <property type="evidence" value="ECO:0007669"/>
    <property type="project" value="InterPro"/>
</dbReference>
<evidence type="ECO:0000256" key="1">
    <source>
        <dbReference type="ARBA" id="ARBA00001961"/>
    </source>
</evidence>
<dbReference type="SMART" id="SM00702">
    <property type="entry name" value="P4Hc"/>
    <property type="match status" value="1"/>
</dbReference>
<keyword evidence="4" id="KW-0223">Dioxygenase</keyword>
<comment type="cofactor">
    <cofactor evidence="1">
        <name>L-ascorbate</name>
        <dbReference type="ChEBI" id="CHEBI:38290"/>
    </cofactor>
</comment>
<dbReference type="Pfam" id="PF25238">
    <property type="entry name" value="OGFOD2-like"/>
    <property type="match status" value="1"/>
</dbReference>
<dbReference type="GO" id="GO:0005506">
    <property type="term" value="F:iron ion binding"/>
    <property type="evidence" value="ECO:0007669"/>
    <property type="project" value="InterPro"/>
</dbReference>
<dbReference type="Proteomes" id="UP000836841">
    <property type="component" value="Chromosome 1"/>
</dbReference>
<sequence>MTVVGDGTVGGGDTPPANTAAETAITDLRLMLNADYDRMPDNYDDLPLEFSPCILSSMEKYLPLNSLNRDEKAKFMSGIILKYLPSEERSRDKMDRDYKQTIKSNYQPLHKELYTLDPEIFFVPSFLEAIKGNTGLRSIISEPSPGVLVFDMLQPSFCEKMISEVKNFRKWAKQTKLRIKKANCMKFFSDDVTEATLDSHHGFVVEHGKDRDADIGFHVDDSEVTLNVCLGKEFVGGELYFRGTRCEKHVNIDATSEERYDYSHKPGQAVIHRGRHRHGARATTSGQRVNMILWCRSSIFREMKTYKKEFPKWCGKCHGDKKEKKSQTLAARRKELVRIESESEA</sequence>
<gene>
    <name evidence="8" type="ORF">TAV2_LOCUS139</name>
</gene>
<feature type="domain" description="Fe2OG dioxygenase" evidence="7">
    <location>
        <begin position="198"/>
        <end position="297"/>
    </location>
</feature>
<dbReference type="GO" id="GO:0031418">
    <property type="term" value="F:L-ascorbic acid binding"/>
    <property type="evidence" value="ECO:0007669"/>
    <property type="project" value="UniProtKB-KW"/>
</dbReference>
<organism evidence="8 9">
    <name type="scientific">Thlaspi arvense</name>
    <name type="common">Field penny-cress</name>
    <dbReference type="NCBI Taxonomy" id="13288"/>
    <lineage>
        <taxon>Eukaryota</taxon>
        <taxon>Viridiplantae</taxon>
        <taxon>Streptophyta</taxon>
        <taxon>Embryophyta</taxon>
        <taxon>Tracheophyta</taxon>
        <taxon>Spermatophyta</taxon>
        <taxon>Magnoliopsida</taxon>
        <taxon>eudicotyledons</taxon>
        <taxon>Gunneridae</taxon>
        <taxon>Pentapetalae</taxon>
        <taxon>rosids</taxon>
        <taxon>malvids</taxon>
        <taxon>Brassicales</taxon>
        <taxon>Brassicaceae</taxon>
        <taxon>Thlaspideae</taxon>
        <taxon>Thlaspi</taxon>
    </lineage>
</organism>
<keyword evidence="9" id="KW-1185">Reference proteome</keyword>
<name>A0AAU9R8W1_THLAR</name>
<evidence type="ECO:0000256" key="4">
    <source>
        <dbReference type="ARBA" id="ARBA00022964"/>
    </source>
</evidence>
<accession>A0AAU9R8W1</accession>
<dbReference type="InterPro" id="IPR005123">
    <property type="entry name" value="Oxoglu/Fe-dep_dioxygenase_dom"/>
</dbReference>
<keyword evidence="2" id="KW-0479">Metal-binding</keyword>
<protein>
    <recommendedName>
        <fullName evidence="7">Fe2OG dioxygenase domain-containing protein</fullName>
    </recommendedName>
</protein>
<dbReference type="AlphaFoldDB" id="A0AAU9R8W1"/>
<evidence type="ECO:0000256" key="2">
    <source>
        <dbReference type="ARBA" id="ARBA00022723"/>
    </source>
</evidence>
<reference evidence="8 9" key="1">
    <citation type="submission" date="2022-03" db="EMBL/GenBank/DDBJ databases">
        <authorList>
            <person name="Nunn A."/>
            <person name="Chopra R."/>
            <person name="Nunn A."/>
            <person name="Contreras Garrido A."/>
        </authorList>
    </citation>
    <scope>NUCLEOTIDE SEQUENCE [LARGE SCALE GENOMIC DNA]</scope>
</reference>
<dbReference type="Gene3D" id="2.60.120.620">
    <property type="entry name" value="q2cbj1_9rhob like domain"/>
    <property type="match status" value="1"/>
</dbReference>
<evidence type="ECO:0000256" key="5">
    <source>
        <dbReference type="ARBA" id="ARBA00023002"/>
    </source>
</evidence>
<dbReference type="PROSITE" id="PS51471">
    <property type="entry name" value="FE2OG_OXY"/>
    <property type="match status" value="1"/>
</dbReference>
<dbReference type="PANTHER" id="PTHR24014">
    <property type="entry name" value="2-OXOGLUTARATE AND IRON-DEPENDENT OXYGENASE DOMAIN-CONTAINING PROTEIN 2"/>
    <property type="match status" value="1"/>
</dbReference>
<keyword evidence="3" id="KW-0847">Vitamin C</keyword>